<keyword evidence="1" id="KW-0732">Signal</keyword>
<protein>
    <recommendedName>
        <fullName evidence="4">Invertebrate defensins family profile domain-containing protein</fullName>
    </recommendedName>
</protein>
<organism evidence="2 3">
    <name type="scientific">Callosobruchus maculatus</name>
    <name type="common">Southern cowpea weevil</name>
    <name type="synonym">Pulse bruchid</name>
    <dbReference type="NCBI Taxonomy" id="64391"/>
    <lineage>
        <taxon>Eukaryota</taxon>
        <taxon>Metazoa</taxon>
        <taxon>Ecdysozoa</taxon>
        <taxon>Arthropoda</taxon>
        <taxon>Hexapoda</taxon>
        <taxon>Insecta</taxon>
        <taxon>Pterygota</taxon>
        <taxon>Neoptera</taxon>
        <taxon>Endopterygota</taxon>
        <taxon>Coleoptera</taxon>
        <taxon>Polyphaga</taxon>
        <taxon>Cucujiformia</taxon>
        <taxon>Chrysomeloidea</taxon>
        <taxon>Chrysomelidae</taxon>
        <taxon>Bruchinae</taxon>
        <taxon>Bruchini</taxon>
        <taxon>Callosobruchus</taxon>
    </lineage>
</organism>
<evidence type="ECO:0000313" key="2">
    <source>
        <dbReference type="EMBL" id="VEN62966.1"/>
    </source>
</evidence>
<keyword evidence="3" id="KW-1185">Reference proteome</keyword>
<reference evidence="2 3" key="1">
    <citation type="submission" date="2019-01" db="EMBL/GenBank/DDBJ databases">
        <authorList>
            <person name="Sayadi A."/>
        </authorList>
    </citation>
    <scope>NUCLEOTIDE SEQUENCE [LARGE SCALE GENOMIC DNA]</scope>
</reference>
<dbReference type="Proteomes" id="UP000410492">
    <property type="component" value="Unassembled WGS sequence"/>
</dbReference>
<feature type="chain" id="PRO_5025031794" description="Invertebrate defensins family profile domain-containing protein" evidence="1">
    <location>
        <begin position="19"/>
        <end position="84"/>
    </location>
</feature>
<evidence type="ECO:0000313" key="3">
    <source>
        <dbReference type="Proteomes" id="UP000410492"/>
    </source>
</evidence>
<evidence type="ECO:0000256" key="1">
    <source>
        <dbReference type="SAM" id="SignalP"/>
    </source>
</evidence>
<dbReference type="AlphaFoldDB" id="A0A653DRU6"/>
<dbReference type="EMBL" id="CAACVG010014273">
    <property type="protein sequence ID" value="VEN62966.1"/>
    <property type="molecule type" value="Genomic_DNA"/>
</dbReference>
<accession>A0A653DRU6</accession>
<sequence>MKAAFVIFVLGLIAVANAAPVEGPEADSGLTNEQVAALLDIVVPPWVTCINLNCRLACIDNGNVAGYCAAGTCQCVPPKVGPVA</sequence>
<feature type="signal peptide" evidence="1">
    <location>
        <begin position="1"/>
        <end position="18"/>
    </location>
</feature>
<evidence type="ECO:0008006" key="4">
    <source>
        <dbReference type="Google" id="ProtNLM"/>
    </source>
</evidence>
<name>A0A653DRU6_CALMS</name>
<gene>
    <name evidence="2" type="ORF">CALMAC_LOCUS19934</name>
</gene>
<dbReference type="OrthoDB" id="6680221at2759"/>
<proteinExistence type="predicted"/>